<dbReference type="Proteomes" id="UP000199758">
    <property type="component" value="Unassembled WGS sequence"/>
</dbReference>
<gene>
    <name evidence="2" type="ORF">SAMN04488068_0613</name>
</gene>
<dbReference type="STRING" id="490188.SAMN04488068_0613"/>
<dbReference type="OrthoDB" id="5294347at2"/>
<dbReference type="SUPFAM" id="SSF158682">
    <property type="entry name" value="TerB-like"/>
    <property type="match status" value="1"/>
</dbReference>
<sequence length="148" mass="16739">MWRKLLKQFETPPVDHAARQRVAVAVLLLECARADFEHSESEIAAVRESLAAYLGVTGAGLDQLLTEAGEQARQSVSLHDFVQRLNQSMQPSDKVELFRMLWRVAYADGRLDAHEEHLLRRLSDLLFLPHADFIATKLQAEARQTPHG</sequence>
<protein>
    <submittedName>
        <fullName evidence="2">Uncharacterized conserved protein, tellurite resistance protein B (TerB) family</fullName>
    </submittedName>
</protein>
<name>A0A1M5KK68_9GAMM</name>
<dbReference type="RefSeq" id="WP_072893710.1">
    <property type="nucleotide sequence ID" value="NZ_FQWZ01000001.1"/>
</dbReference>
<feature type="domain" description="Co-chaperone DjlA N-terminal" evidence="1">
    <location>
        <begin position="22"/>
        <end position="137"/>
    </location>
</feature>
<reference evidence="2 3" key="1">
    <citation type="submission" date="2016-11" db="EMBL/GenBank/DDBJ databases">
        <authorList>
            <person name="Jaros S."/>
            <person name="Januszkiewicz K."/>
            <person name="Wedrychowicz H."/>
        </authorList>
    </citation>
    <scope>NUCLEOTIDE SEQUENCE [LARGE SCALE GENOMIC DNA]</scope>
    <source>
        <strain evidence="2 3">CGMCC 1.7049</strain>
    </source>
</reference>
<dbReference type="InterPro" id="IPR007791">
    <property type="entry name" value="DjlA_N"/>
</dbReference>
<organism evidence="2 3">
    <name type="scientific">Hydrocarboniphaga daqingensis</name>
    <dbReference type="NCBI Taxonomy" id="490188"/>
    <lineage>
        <taxon>Bacteria</taxon>
        <taxon>Pseudomonadati</taxon>
        <taxon>Pseudomonadota</taxon>
        <taxon>Gammaproteobacteria</taxon>
        <taxon>Nevskiales</taxon>
        <taxon>Nevskiaceae</taxon>
        <taxon>Hydrocarboniphaga</taxon>
    </lineage>
</organism>
<dbReference type="Pfam" id="PF05099">
    <property type="entry name" value="TerB"/>
    <property type="match status" value="1"/>
</dbReference>
<dbReference type="AlphaFoldDB" id="A0A1M5KK68"/>
<dbReference type="CDD" id="cd07313">
    <property type="entry name" value="terB_like_2"/>
    <property type="match status" value="1"/>
</dbReference>
<dbReference type="Gene3D" id="1.10.3680.10">
    <property type="entry name" value="TerB-like"/>
    <property type="match status" value="1"/>
</dbReference>
<evidence type="ECO:0000259" key="1">
    <source>
        <dbReference type="Pfam" id="PF05099"/>
    </source>
</evidence>
<dbReference type="EMBL" id="FQWZ01000001">
    <property type="protein sequence ID" value="SHG53156.1"/>
    <property type="molecule type" value="Genomic_DNA"/>
</dbReference>
<proteinExistence type="predicted"/>
<evidence type="ECO:0000313" key="3">
    <source>
        <dbReference type="Proteomes" id="UP000199758"/>
    </source>
</evidence>
<dbReference type="InterPro" id="IPR029024">
    <property type="entry name" value="TerB-like"/>
</dbReference>
<evidence type="ECO:0000313" key="2">
    <source>
        <dbReference type="EMBL" id="SHG53156.1"/>
    </source>
</evidence>
<keyword evidence="3" id="KW-1185">Reference proteome</keyword>
<accession>A0A1M5KK68</accession>